<evidence type="ECO:0000256" key="3">
    <source>
        <dbReference type="ARBA" id="ARBA00022448"/>
    </source>
</evidence>
<comment type="caution">
    <text evidence="12">The sequence shown here is derived from an EMBL/GenBank/DDBJ whole genome shotgun (WGS) entry which is preliminary data.</text>
</comment>
<evidence type="ECO:0008006" key="14">
    <source>
        <dbReference type="Google" id="ProtNLM"/>
    </source>
</evidence>
<dbReference type="NCBIfam" id="TIGR00739">
    <property type="entry name" value="yajC"/>
    <property type="match status" value="1"/>
</dbReference>
<proteinExistence type="inferred from homology"/>
<dbReference type="GO" id="GO:0015031">
    <property type="term" value="P:protein transport"/>
    <property type="evidence" value="ECO:0007669"/>
    <property type="project" value="UniProtKB-KW"/>
</dbReference>
<keyword evidence="9 11" id="KW-0472">Membrane</keyword>
<evidence type="ECO:0000256" key="6">
    <source>
        <dbReference type="ARBA" id="ARBA00022927"/>
    </source>
</evidence>
<evidence type="ECO:0000256" key="11">
    <source>
        <dbReference type="SAM" id="Phobius"/>
    </source>
</evidence>
<dbReference type="SMART" id="SM01323">
    <property type="entry name" value="YajC"/>
    <property type="match status" value="1"/>
</dbReference>
<evidence type="ECO:0000256" key="10">
    <source>
        <dbReference type="SAM" id="MobiDB-lite"/>
    </source>
</evidence>
<evidence type="ECO:0000256" key="5">
    <source>
        <dbReference type="ARBA" id="ARBA00022692"/>
    </source>
</evidence>
<dbReference type="EMBL" id="BOPF01000017">
    <property type="protein sequence ID" value="GIJ47760.1"/>
    <property type="molecule type" value="Genomic_DNA"/>
</dbReference>
<keyword evidence="8" id="KW-0811">Translocation</keyword>
<evidence type="ECO:0000256" key="2">
    <source>
        <dbReference type="ARBA" id="ARBA00006742"/>
    </source>
</evidence>
<dbReference type="RefSeq" id="WP_203901267.1">
    <property type="nucleotide sequence ID" value="NZ_BOPF01000017.1"/>
</dbReference>
<dbReference type="PANTHER" id="PTHR33909:SF1">
    <property type="entry name" value="SEC TRANSLOCON ACCESSORY COMPLEX SUBUNIT YAJC"/>
    <property type="match status" value="1"/>
</dbReference>
<dbReference type="Pfam" id="PF02699">
    <property type="entry name" value="YajC"/>
    <property type="match status" value="1"/>
</dbReference>
<keyword evidence="7 11" id="KW-1133">Transmembrane helix</keyword>
<dbReference type="Proteomes" id="UP000619260">
    <property type="component" value="Unassembled WGS sequence"/>
</dbReference>
<gene>
    <name evidence="12" type="ORF">Val02_46460</name>
</gene>
<feature type="transmembrane region" description="Helical" evidence="11">
    <location>
        <begin position="12"/>
        <end position="33"/>
    </location>
</feature>
<dbReference type="PRINTS" id="PR01853">
    <property type="entry name" value="YAJCTRNLCASE"/>
</dbReference>
<protein>
    <recommendedName>
        <fullName evidence="14">Preprotein translocase subunit YajC</fullName>
    </recommendedName>
</protein>
<feature type="compositionally biased region" description="Basic and acidic residues" evidence="10">
    <location>
        <begin position="130"/>
        <end position="141"/>
    </location>
</feature>
<keyword evidence="3" id="KW-0813">Transport</keyword>
<comment type="subcellular location">
    <subcellularLocation>
        <location evidence="1">Cell membrane</location>
        <topology evidence="1">Single-pass membrane protein</topology>
    </subcellularLocation>
</comment>
<dbReference type="GO" id="GO:0005886">
    <property type="term" value="C:plasma membrane"/>
    <property type="evidence" value="ECO:0007669"/>
    <property type="project" value="UniProtKB-SubCell"/>
</dbReference>
<keyword evidence="6" id="KW-0653">Protein transport</keyword>
<evidence type="ECO:0000313" key="12">
    <source>
        <dbReference type="EMBL" id="GIJ47760.1"/>
    </source>
</evidence>
<evidence type="ECO:0000256" key="9">
    <source>
        <dbReference type="ARBA" id="ARBA00023136"/>
    </source>
</evidence>
<comment type="similarity">
    <text evidence="2">Belongs to the YajC family.</text>
</comment>
<keyword evidence="5 11" id="KW-0812">Transmembrane</keyword>
<keyword evidence="4" id="KW-1003">Cell membrane</keyword>
<accession>A0A8J3YPR3</accession>
<sequence>MPIPSAAPAQGGGSNISFFLMLLLVFGAMYFLLIRPQQKRRKQVLEMQSHIGPGDEVLTIGGLFGVVQEIDDEYVVLEVATGITNRYARTAISSVVNKADSDDDVADEEESGTEAVAAVESEPSTATTSKKVDTTKAVDSD</sequence>
<reference evidence="12" key="1">
    <citation type="submission" date="2021-01" db="EMBL/GenBank/DDBJ databases">
        <title>Whole genome shotgun sequence of Virgisporangium aliadipatigenens NBRC 105644.</title>
        <authorList>
            <person name="Komaki H."/>
            <person name="Tamura T."/>
        </authorList>
    </citation>
    <scope>NUCLEOTIDE SEQUENCE</scope>
    <source>
        <strain evidence="12">NBRC 105644</strain>
    </source>
</reference>
<organism evidence="12 13">
    <name type="scientific">Virgisporangium aliadipatigenens</name>
    <dbReference type="NCBI Taxonomy" id="741659"/>
    <lineage>
        <taxon>Bacteria</taxon>
        <taxon>Bacillati</taxon>
        <taxon>Actinomycetota</taxon>
        <taxon>Actinomycetes</taxon>
        <taxon>Micromonosporales</taxon>
        <taxon>Micromonosporaceae</taxon>
        <taxon>Virgisporangium</taxon>
    </lineage>
</organism>
<dbReference type="InterPro" id="IPR003849">
    <property type="entry name" value="Preprotein_translocase_YajC"/>
</dbReference>
<dbReference type="PANTHER" id="PTHR33909">
    <property type="entry name" value="SEC TRANSLOCON ACCESSORY COMPLEX SUBUNIT YAJC"/>
    <property type="match status" value="1"/>
</dbReference>
<evidence type="ECO:0000256" key="7">
    <source>
        <dbReference type="ARBA" id="ARBA00022989"/>
    </source>
</evidence>
<evidence type="ECO:0000313" key="13">
    <source>
        <dbReference type="Proteomes" id="UP000619260"/>
    </source>
</evidence>
<keyword evidence="13" id="KW-1185">Reference proteome</keyword>
<name>A0A8J3YPR3_9ACTN</name>
<feature type="region of interest" description="Disordered" evidence="10">
    <location>
        <begin position="98"/>
        <end position="141"/>
    </location>
</feature>
<evidence type="ECO:0000256" key="1">
    <source>
        <dbReference type="ARBA" id="ARBA00004162"/>
    </source>
</evidence>
<feature type="compositionally biased region" description="Acidic residues" evidence="10">
    <location>
        <begin position="101"/>
        <end position="112"/>
    </location>
</feature>
<dbReference type="AlphaFoldDB" id="A0A8J3YPR3"/>
<evidence type="ECO:0000256" key="8">
    <source>
        <dbReference type="ARBA" id="ARBA00023010"/>
    </source>
</evidence>
<evidence type="ECO:0000256" key="4">
    <source>
        <dbReference type="ARBA" id="ARBA00022475"/>
    </source>
</evidence>